<accession>A0A3R8S7J3</accession>
<feature type="domain" description="GST N-terminal" evidence="1">
    <location>
        <begin position="5"/>
        <end position="84"/>
    </location>
</feature>
<dbReference type="PROSITE" id="PS50404">
    <property type="entry name" value="GST_NTER"/>
    <property type="match status" value="1"/>
</dbReference>
<dbReference type="Proteomes" id="UP000269265">
    <property type="component" value="Unassembled WGS sequence"/>
</dbReference>
<keyword evidence="2" id="KW-0808">Transferase</keyword>
<dbReference type="GO" id="GO:0016740">
    <property type="term" value="F:transferase activity"/>
    <property type="evidence" value="ECO:0007669"/>
    <property type="project" value="UniProtKB-KW"/>
</dbReference>
<dbReference type="AlphaFoldDB" id="A0A3R8S7J3"/>
<proteinExistence type="predicted"/>
<dbReference type="InterPro" id="IPR036249">
    <property type="entry name" value="Thioredoxin-like_sf"/>
</dbReference>
<protein>
    <submittedName>
        <fullName evidence="2">Glutathione S-transferase family protein</fullName>
    </submittedName>
</protein>
<dbReference type="SUPFAM" id="SSF52833">
    <property type="entry name" value="Thioredoxin-like"/>
    <property type="match status" value="1"/>
</dbReference>
<dbReference type="Pfam" id="PF13410">
    <property type="entry name" value="GST_C_2"/>
    <property type="match status" value="1"/>
</dbReference>
<comment type="caution">
    <text evidence="2">The sequence shown here is derived from an EMBL/GenBank/DDBJ whole genome shotgun (WGS) entry which is preliminary data.</text>
</comment>
<dbReference type="InterPro" id="IPR036282">
    <property type="entry name" value="Glutathione-S-Trfase_C_sf"/>
</dbReference>
<evidence type="ECO:0000313" key="2">
    <source>
        <dbReference type="EMBL" id="RRS04274.1"/>
    </source>
</evidence>
<organism evidence="2 3">
    <name type="scientific">Aquabacterium soli</name>
    <dbReference type="NCBI Taxonomy" id="2493092"/>
    <lineage>
        <taxon>Bacteria</taxon>
        <taxon>Pseudomonadati</taxon>
        <taxon>Pseudomonadota</taxon>
        <taxon>Betaproteobacteria</taxon>
        <taxon>Burkholderiales</taxon>
        <taxon>Aquabacterium</taxon>
    </lineage>
</organism>
<evidence type="ECO:0000259" key="1">
    <source>
        <dbReference type="PROSITE" id="PS50404"/>
    </source>
</evidence>
<dbReference type="Gene3D" id="3.40.30.110">
    <property type="match status" value="2"/>
</dbReference>
<name>A0A3R8S7J3_9BURK</name>
<dbReference type="EMBL" id="RSED01000007">
    <property type="protein sequence ID" value="RRS04274.1"/>
    <property type="molecule type" value="Genomic_DNA"/>
</dbReference>
<evidence type="ECO:0000313" key="3">
    <source>
        <dbReference type="Proteomes" id="UP000269265"/>
    </source>
</evidence>
<dbReference type="SUPFAM" id="SSF47616">
    <property type="entry name" value="GST C-terminal domain-like"/>
    <property type="match status" value="1"/>
</dbReference>
<dbReference type="Pfam" id="PF13417">
    <property type="entry name" value="GST_N_3"/>
    <property type="match status" value="1"/>
</dbReference>
<dbReference type="InterPro" id="IPR004045">
    <property type="entry name" value="Glutathione_S-Trfase_N"/>
</dbReference>
<sequence length="310" mass="33381">MRSMSTPILHHYPESPYAEKIRTLLGYKGLPWRSVIVPRIAPKPDMVALTGGYRKVPVLQLGADVYCDTRLIALELERLAPTPAASTVSPGWNDVVEHWVDLNLFGKAVAYTFGVAVDHFDDAFLADRAALRGAPLDRAALKASVPLAAQELATQVAWIERGLAGGPGFVNGVRPGSGDFTLYSTLWFARNGRFDFSRFPATAAWMERLRAFGHGEHQPMSADEAIALAAAATPAALPLPASDQRDPSGIELGTQVSITPELLGHGTTVTGSLVQLDAQRLAVSLDTERAGSVHVHFPRLGYRIKKAAQA</sequence>
<gene>
    <name evidence="2" type="ORF">EIP75_10270</name>
</gene>
<reference evidence="2 3" key="1">
    <citation type="submission" date="2018-12" db="EMBL/GenBank/DDBJ databases">
        <title>The whole draft genome of Aquabacterium sp. SJQ9.</title>
        <authorList>
            <person name="Sun L."/>
            <person name="Gao X."/>
            <person name="Chen W."/>
            <person name="Huang K."/>
        </authorList>
    </citation>
    <scope>NUCLEOTIDE SEQUENCE [LARGE SCALE GENOMIC DNA]</scope>
    <source>
        <strain evidence="2 3">SJQ9</strain>
    </source>
</reference>
<keyword evidence="3" id="KW-1185">Reference proteome</keyword>
<dbReference type="CDD" id="cd00570">
    <property type="entry name" value="GST_N_family"/>
    <property type="match status" value="1"/>
</dbReference>